<protein>
    <submittedName>
        <fullName evidence="1">Glycosyltransferase family 2 protein</fullName>
    </submittedName>
</protein>
<evidence type="ECO:0000313" key="2">
    <source>
        <dbReference type="Proteomes" id="UP000676194"/>
    </source>
</evidence>
<reference evidence="1" key="1">
    <citation type="submission" date="2021-05" db="EMBL/GenBank/DDBJ databases">
        <title>Complete genome sequence of the cellulolytic planctomycete Telmatocola sphagniphila SP2T and characterization of the first cellulase from planctomycetes.</title>
        <authorList>
            <person name="Rakitin A.L."/>
            <person name="Beletsky A.V."/>
            <person name="Naumoff D.G."/>
            <person name="Kulichevskaya I.S."/>
            <person name="Mardanov A.V."/>
            <person name="Ravin N.V."/>
            <person name="Dedysh S.N."/>
        </authorList>
    </citation>
    <scope>NUCLEOTIDE SEQUENCE</scope>
    <source>
        <strain evidence="1">SP2T</strain>
    </source>
</reference>
<dbReference type="CDD" id="cd00761">
    <property type="entry name" value="Glyco_tranf_GTA_type"/>
    <property type="match status" value="1"/>
</dbReference>
<name>A0A8E6EX88_9BACT</name>
<dbReference type="InterPro" id="IPR029044">
    <property type="entry name" value="Nucleotide-diphossugar_trans"/>
</dbReference>
<organism evidence="1 2">
    <name type="scientific">Telmatocola sphagniphila</name>
    <dbReference type="NCBI Taxonomy" id="1123043"/>
    <lineage>
        <taxon>Bacteria</taxon>
        <taxon>Pseudomonadati</taxon>
        <taxon>Planctomycetota</taxon>
        <taxon>Planctomycetia</taxon>
        <taxon>Gemmatales</taxon>
        <taxon>Gemmataceae</taxon>
    </lineage>
</organism>
<proteinExistence type="predicted"/>
<evidence type="ECO:0000313" key="1">
    <source>
        <dbReference type="EMBL" id="QVL31388.1"/>
    </source>
</evidence>
<dbReference type="InterPro" id="IPR029063">
    <property type="entry name" value="SAM-dependent_MTases_sf"/>
</dbReference>
<dbReference type="Proteomes" id="UP000676194">
    <property type="component" value="Chromosome"/>
</dbReference>
<dbReference type="AlphaFoldDB" id="A0A8E6EX88"/>
<dbReference type="RefSeq" id="WP_213495269.1">
    <property type="nucleotide sequence ID" value="NZ_CP074694.1"/>
</dbReference>
<sequence length="618" mass="70507">MRLIAASVVLNEIDIIEAFVRHNLSIVSKLLVIDNGSTDGTRQVLQSLVEEGLPLEVQDEPTVGYRNRLLFQNHLRKLAIANPEIEWFLPLDADEFLLAENAQELIPAQATPESPVALRWQSFASTSGDDAQEQNPVRRVRHRLVEEGWPWTKILLPRSLVLDETVKLLPGQHGVERNGQNLEPVFSDVQMAHFPIRSPGQYISKVVSHVLQKRAASELETAPGWIYRKPFQLLLDNPAAFMAYSHEASQRYALPDGLDFKPQLTENAFPYRGSELRYTPQVDDLSRGWLSVLRQAIRMADALRSCSVSQSNLSLTEQLQQMQTLLGERETFAWVEIQKREKLIAKLEAALKVQEFDLAECQRMRNSWTWKMGRLIIGPVSSLRRFTQRIQQYGMQKREQLREHRHWSNSPRVLIGAGGTSLPGWRTTDGDILDLRNRGHFANKWKPNSRAAFLAEHVWEHLTPVDAITAVNICFEFLKPGGRLRIAVPDGWHPDPGYIERVRPGGSGPGCDDHKVLFTYESLGKLLESAGFEVQLLEYWDENRHFHQAAWSAEDGPIRRSARTDSRNAHGQLNYTSLIVDAIKPLPRSRVNQLLDRLRRKWLSKFAPFTHAIGQIRS</sequence>
<gene>
    <name evidence="1" type="ORF">KIH39_21460</name>
</gene>
<dbReference type="KEGG" id="tsph:KIH39_21460"/>
<accession>A0A8E6EX88</accession>
<dbReference type="Gene3D" id="3.40.50.150">
    <property type="entry name" value="Vaccinia Virus protein VP39"/>
    <property type="match status" value="1"/>
</dbReference>
<keyword evidence="2" id="KW-1185">Reference proteome</keyword>
<dbReference type="Pfam" id="PF13704">
    <property type="entry name" value="Glyco_tranf_2_4"/>
    <property type="match status" value="1"/>
</dbReference>
<dbReference type="SUPFAM" id="SSF53448">
    <property type="entry name" value="Nucleotide-diphospho-sugar transferases"/>
    <property type="match status" value="1"/>
</dbReference>
<dbReference type="Gene3D" id="3.90.550.10">
    <property type="entry name" value="Spore Coat Polysaccharide Biosynthesis Protein SpsA, Chain A"/>
    <property type="match status" value="1"/>
</dbReference>
<dbReference type="SUPFAM" id="SSF53335">
    <property type="entry name" value="S-adenosyl-L-methionine-dependent methyltransferases"/>
    <property type="match status" value="1"/>
</dbReference>
<dbReference type="EMBL" id="CP074694">
    <property type="protein sequence ID" value="QVL31388.1"/>
    <property type="molecule type" value="Genomic_DNA"/>
</dbReference>